<dbReference type="RefSeq" id="WP_048921402.1">
    <property type="nucleotide sequence ID" value="NZ_CP010777.1"/>
</dbReference>
<dbReference type="STRING" id="1379910.TH63_13500"/>
<sequence length="115" mass="13540">MDGEIEYIVEDAAQVVHEHISRLMQIKFPEEDIIQILDLEFEYQELTGLTSETKPICDYPLPVDEEEMKIFILHRCKEIGIVIREDELEEILEKELIYLRMIGLIDDEDGLPHLN</sequence>
<dbReference type="EMBL" id="CP010777">
    <property type="protein sequence ID" value="AKQ46408.1"/>
    <property type="molecule type" value="Genomic_DNA"/>
</dbReference>
<dbReference type="KEGG" id="ruf:TH63_13500"/>
<name>A0A0H4VM61_9BACT</name>
<dbReference type="PATRIC" id="fig|1379910.4.peg.2931"/>
<keyword evidence="2" id="KW-1185">Reference proteome</keyword>
<organism evidence="1 2">
    <name type="scientific">Rufibacter radiotolerans</name>
    <dbReference type="NCBI Taxonomy" id="1379910"/>
    <lineage>
        <taxon>Bacteria</taxon>
        <taxon>Pseudomonadati</taxon>
        <taxon>Bacteroidota</taxon>
        <taxon>Cytophagia</taxon>
        <taxon>Cytophagales</taxon>
        <taxon>Hymenobacteraceae</taxon>
        <taxon>Rufibacter</taxon>
    </lineage>
</organism>
<gene>
    <name evidence="1" type="ORF">TH63_13500</name>
</gene>
<dbReference type="OrthoDB" id="9849096at2"/>
<protein>
    <submittedName>
        <fullName evidence="1">Uncharacterized protein</fullName>
    </submittedName>
</protein>
<evidence type="ECO:0000313" key="1">
    <source>
        <dbReference type="EMBL" id="AKQ46408.1"/>
    </source>
</evidence>
<proteinExistence type="predicted"/>
<accession>A0A0H4VM61</accession>
<dbReference type="Proteomes" id="UP000036458">
    <property type="component" value="Chromosome"/>
</dbReference>
<dbReference type="AlphaFoldDB" id="A0A0H4VM61"/>
<reference evidence="1 2" key="1">
    <citation type="submission" date="2015-01" db="EMBL/GenBank/DDBJ databases">
        <title>Rufibacter sp./DG31D/ whole genome sequencing.</title>
        <authorList>
            <person name="Kim M.K."/>
            <person name="Srinivasan S."/>
            <person name="Lee J.-J."/>
        </authorList>
    </citation>
    <scope>NUCLEOTIDE SEQUENCE [LARGE SCALE GENOMIC DNA]</scope>
    <source>
        <strain evidence="1 2">DG31D</strain>
    </source>
</reference>
<evidence type="ECO:0000313" key="2">
    <source>
        <dbReference type="Proteomes" id="UP000036458"/>
    </source>
</evidence>